<dbReference type="EMBL" id="CP002045">
    <property type="protein sequence ID" value="ADH93167.1"/>
    <property type="molecule type" value="Genomic_DNA"/>
</dbReference>
<evidence type="ECO:0008006" key="4">
    <source>
        <dbReference type="Google" id="ProtNLM"/>
    </source>
</evidence>
<dbReference type="Gene3D" id="2.60.120.260">
    <property type="entry name" value="Galactose-binding domain-like"/>
    <property type="match status" value="1"/>
</dbReference>
<organism evidence="2 3">
    <name type="scientific">Arcanobacterium haemolyticum (strain ATCC 9345 / DSM 20595 / CCM 5947 / CCUG 17215 / LMG 16163 / NBRC 15585 / NCTC 8452 / 11018)</name>
    <dbReference type="NCBI Taxonomy" id="644284"/>
    <lineage>
        <taxon>Bacteria</taxon>
        <taxon>Bacillati</taxon>
        <taxon>Actinomycetota</taxon>
        <taxon>Actinomycetes</taxon>
        <taxon>Actinomycetales</taxon>
        <taxon>Actinomycetaceae</taxon>
        <taxon>Arcanobacterium</taxon>
    </lineage>
</organism>
<dbReference type="AlphaFoldDB" id="D7BKI7"/>
<feature type="region of interest" description="Disordered" evidence="1">
    <location>
        <begin position="59"/>
        <end position="109"/>
    </location>
</feature>
<sequence>MLRSETFPVKKQLVAVVASSALIVTGIVAGVASPALGAPRSPVLRDITVGSENFIGESALTIHEKDSEQPRGESKNSGGYGSAIDGDPNTFWHTQWKNGSEGFPHVLDV</sequence>
<protein>
    <recommendedName>
        <fullName evidence="4">F5/8 type C domain-containing protein</fullName>
    </recommendedName>
</protein>
<evidence type="ECO:0000313" key="3">
    <source>
        <dbReference type="Proteomes" id="UP000000376"/>
    </source>
</evidence>
<feature type="compositionally biased region" description="Basic and acidic residues" evidence="1">
    <location>
        <begin position="62"/>
        <end position="74"/>
    </location>
</feature>
<dbReference type="STRING" id="644284.Arch_1465"/>
<gene>
    <name evidence="2" type="ordered locus">Arch_1465</name>
</gene>
<dbReference type="SUPFAM" id="SSF49785">
    <property type="entry name" value="Galactose-binding domain-like"/>
    <property type="match status" value="1"/>
</dbReference>
<evidence type="ECO:0000313" key="2">
    <source>
        <dbReference type="EMBL" id="ADH93167.1"/>
    </source>
</evidence>
<keyword evidence="3" id="KW-1185">Reference proteome</keyword>
<dbReference type="Proteomes" id="UP000000376">
    <property type="component" value="Chromosome"/>
</dbReference>
<dbReference type="InterPro" id="IPR008979">
    <property type="entry name" value="Galactose-bd-like_sf"/>
</dbReference>
<name>D7BKI7_ARCHD</name>
<proteinExistence type="predicted"/>
<reference evidence="2 3" key="1">
    <citation type="journal article" date="2010" name="Stand. Genomic Sci.">
        <title>Complete genome sequence of Arcanobacterium haemolyticum type strain (11018).</title>
        <authorList>
            <person name="Yasawong M."/>
            <person name="Teshima H."/>
            <person name="Lapidus A."/>
            <person name="Nolan M."/>
            <person name="Lucas S."/>
            <person name="Glavina Del Rio T."/>
            <person name="Tice H."/>
            <person name="Cheng J."/>
            <person name="Bruce D."/>
            <person name="Detter C."/>
            <person name="Tapia R."/>
            <person name="Han C."/>
            <person name="Goodwin L."/>
            <person name="Pitluck S."/>
            <person name="Liolios K."/>
            <person name="Ivanova N."/>
            <person name="Mavromatis K."/>
            <person name="Mikhailova N."/>
            <person name="Pati A."/>
            <person name="Chen A."/>
            <person name="Palaniappan K."/>
            <person name="Land M."/>
            <person name="Hauser L."/>
            <person name="Chang Y."/>
            <person name="Jeffries C."/>
            <person name="Rohde M."/>
            <person name="Sikorski J."/>
            <person name="Pukall R."/>
            <person name="Goker M."/>
            <person name="Woyke T."/>
            <person name="Bristow J."/>
            <person name="Eisen J."/>
            <person name="Markowitz V."/>
            <person name="Hugenholtz P."/>
            <person name="Kyrpides N."/>
            <person name="Klenk H."/>
        </authorList>
    </citation>
    <scope>NUCLEOTIDE SEQUENCE [LARGE SCALE GENOMIC DNA]</scope>
    <source>
        <strain evidence="3">ATCC 9345 / DSM 20595 / CCUG 17215 / LMG 16163 / NBRC 15585 / NCTC 8452 / 11018</strain>
    </source>
</reference>
<evidence type="ECO:0000256" key="1">
    <source>
        <dbReference type="SAM" id="MobiDB-lite"/>
    </source>
</evidence>
<dbReference type="KEGG" id="ahe:Arch_1465"/>
<dbReference type="HOGENOM" id="CLU_2178340_0_0_11"/>
<accession>D7BKI7</accession>